<feature type="domain" description="Beta-hexosaminidase eukaryotic type N-terminal" evidence="13">
    <location>
        <begin position="275"/>
        <end position="409"/>
    </location>
</feature>
<reference evidence="14" key="1">
    <citation type="submission" date="2007-04" db="EMBL/GenBank/DDBJ databases">
        <title>Annotation of Pediculus humanus corporis strain USDA.</title>
        <authorList>
            <person name="Kirkness E."/>
            <person name="Hannick L."/>
            <person name="Hass B."/>
            <person name="Bruggner R."/>
            <person name="Lawson D."/>
            <person name="Bidwell S."/>
            <person name="Joardar V."/>
            <person name="Caler E."/>
            <person name="Walenz B."/>
            <person name="Inman J."/>
            <person name="Schobel S."/>
            <person name="Galinsky K."/>
            <person name="Amedeo P."/>
            <person name="Strausberg R."/>
        </authorList>
    </citation>
    <scope>NUCLEOTIDE SEQUENCE</scope>
    <source>
        <strain evidence="14">USDA</strain>
    </source>
</reference>
<dbReference type="eggNOG" id="KOG3645">
    <property type="taxonomic scope" value="Eukaryota"/>
</dbReference>
<dbReference type="AlphaFoldDB" id="E0VQW8"/>
<dbReference type="InterPro" id="IPR025705">
    <property type="entry name" value="Beta_hexosaminidase_sua/sub"/>
</dbReference>
<dbReference type="HOGENOM" id="CLU_007082_0_3_1"/>
<dbReference type="InterPro" id="IPR029018">
    <property type="entry name" value="Hex-like_dom2"/>
</dbReference>
<evidence type="ECO:0000256" key="4">
    <source>
        <dbReference type="ARBA" id="ARBA00022729"/>
    </source>
</evidence>
<reference evidence="15" key="3">
    <citation type="submission" date="2020-05" db="UniProtKB">
        <authorList>
            <consortium name="EnsemblMetazoa"/>
        </authorList>
    </citation>
    <scope>IDENTIFICATION</scope>
    <source>
        <strain evidence="15">USDA</strain>
    </source>
</reference>
<evidence type="ECO:0000256" key="6">
    <source>
        <dbReference type="ARBA" id="ARBA00023180"/>
    </source>
</evidence>
<proteinExistence type="inferred from homology"/>
<evidence type="ECO:0000259" key="11">
    <source>
        <dbReference type="Pfam" id="PF00728"/>
    </source>
</evidence>
<dbReference type="CDD" id="cd18989">
    <property type="entry name" value="LGIC_ECD_cation"/>
    <property type="match status" value="1"/>
</dbReference>
<dbReference type="SUPFAM" id="SSF55545">
    <property type="entry name" value="beta-N-acetylhexosaminidase-like domain"/>
    <property type="match status" value="1"/>
</dbReference>
<dbReference type="Gene3D" id="3.20.20.80">
    <property type="entry name" value="Glycosidases"/>
    <property type="match status" value="1"/>
</dbReference>
<dbReference type="InterPro" id="IPR017853">
    <property type="entry name" value="GH"/>
</dbReference>
<dbReference type="KEGG" id="phu:Phum_PHUM387890"/>
<evidence type="ECO:0000259" key="12">
    <source>
        <dbReference type="Pfam" id="PF02931"/>
    </source>
</evidence>
<feature type="active site" description="Proton donor" evidence="8">
    <location>
        <position position="587"/>
    </location>
</feature>
<dbReference type="InParanoid" id="E0VQW8"/>
<dbReference type="EMBL" id="DS235442">
    <property type="protein sequence ID" value="EEB15774.1"/>
    <property type="molecule type" value="Genomic_DNA"/>
</dbReference>
<dbReference type="Proteomes" id="UP000009046">
    <property type="component" value="Unassembled WGS sequence"/>
</dbReference>
<sequence>MVRPVKYFENQTLVQFQMYPTKIYMDEHQEILGFQGNILYVWTDAFLKWDPREYEGIDFIRVSSNEIWVPDIMVDTSHTTESLSMTGAADCHLAHMGNVYCFIMTTLLAPCTPEITNYPFDYQNCTLTFASSGFVGKFVNFTLFDPKNGIKMTLYKPNGVWELKEATARRQVKHLSVDDESTFYPLIRCNFILKRHSSAHVAIVILPAAVLAGLSLTIFWMDTMYVTRVGIAAIVILSDVIYCIYLGMILPSNGSRTPTIGINPGPVVKATKGGVWPKPQNKITNEYFFIVRSNVFQFKVEGPSCEILEKALQRYKQDLKSQEKIRRNAKLVYTKNDIRRRRLVNEENFKGYLNELTVELNSECETKPHLNMDEKYELRINTEDNIGRASLFSQSIWGILRGLETWSQLVYMSPDFRALVVNSTFIMDYPRFSHRGLLIDTSRHFLPVNTIYKMLDAMVMSKLNVLHWHIVDDHSFPYQSKVFPELSAKGAYAPTHVYTPEEVQNIITYAGMRGIRVVPEFDTPGHTRSWGEAYPKLLTKCYTNGYPDGSLGPMNPVSSETYSFMTELLQEVKDVFPDSHIHLGGDEVEFECWNSNPELREYMNKTGLTVKQLEDVYVKKIVDMASNISAKSIVWQEIFDDDVDLQIDTVVQVWKGNHRFELKKVTSKGYQALLSSCWYLDALKSGGDWHDFYRCDPHDFGGTDEQKKLVIGGEACMWGEVVDVNNVLSRVWPRACATAEKLWSSGNEFNIGEAAKRLEEHTCRMNRRKIPAQPPNGPGYCPGLNYA</sequence>
<dbReference type="PANTHER" id="PTHR22600">
    <property type="entry name" value="BETA-HEXOSAMINIDASE"/>
    <property type="match status" value="1"/>
</dbReference>
<dbReference type="Gene3D" id="3.30.379.10">
    <property type="entry name" value="Chitobiase/beta-hexosaminidase domain 2-like"/>
    <property type="match status" value="1"/>
</dbReference>
<keyword evidence="7 14" id="KW-0326">Glycosidase</keyword>
<evidence type="ECO:0000313" key="16">
    <source>
        <dbReference type="Proteomes" id="UP000009046"/>
    </source>
</evidence>
<gene>
    <name evidence="15" type="primary">8237305</name>
    <name evidence="14" type="ORF">Phum_PHUM387890</name>
</gene>
<evidence type="ECO:0000256" key="8">
    <source>
        <dbReference type="PIRSR" id="PIRSR625705-1"/>
    </source>
</evidence>
<comment type="similarity">
    <text evidence="2">Belongs to the glycosyl hydrolase 20 family.</text>
</comment>
<dbReference type="SUPFAM" id="SSF63712">
    <property type="entry name" value="Nicotinic receptor ligand binding domain-like"/>
    <property type="match status" value="1"/>
</dbReference>
<dbReference type="FunFam" id="3.20.20.80:FF:000063">
    <property type="entry name" value="Beta-hexosaminidase"/>
    <property type="match status" value="1"/>
</dbReference>
<dbReference type="GO" id="GO:0004563">
    <property type="term" value="F:beta-N-acetylhexosaminidase activity"/>
    <property type="evidence" value="ECO:0007669"/>
    <property type="project" value="UniProtKB-EC"/>
</dbReference>
<evidence type="ECO:0000313" key="15">
    <source>
        <dbReference type="EnsemblMetazoa" id="PHUM387890-PA"/>
    </source>
</evidence>
<dbReference type="PRINTS" id="PR00738">
    <property type="entry name" value="GLHYDRLASE20"/>
</dbReference>
<dbReference type="InterPro" id="IPR036734">
    <property type="entry name" value="Neur_chan_lig-bd_sf"/>
</dbReference>
<dbReference type="Pfam" id="PF14845">
    <property type="entry name" value="Glycohydro_20b2"/>
    <property type="match status" value="1"/>
</dbReference>
<evidence type="ECO:0000259" key="13">
    <source>
        <dbReference type="Pfam" id="PF14845"/>
    </source>
</evidence>
<comment type="catalytic activity">
    <reaction evidence="1">
        <text>Hydrolysis of terminal non-reducing N-acetyl-D-hexosamine residues in N-acetyl-beta-D-hexosaminides.</text>
        <dbReference type="EC" id="3.2.1.52"/>
    </reaction>
</comment>
<dbReference type="GO" id="GO:0005764">
    <property type="term" value="C:lysosome"/>
    <property type="evidence" value="ECO:0007669"/>
    <property type="project" value="TreeGrafter"/>
</dbReference>
<keyword evidence="6" id="KW-0325">Glycoprotein</keyword>
<reference evidence="14" key="2">
    <citation type="submission" date="2007-04" db="EMBL/GenBank/DDBJ databases">
        <title>The genome of the human body louse.</title>
        <authorList>
            <consortium name="The Human Body Louse Genome Consortium"/>
            <person name="Kirkness E."/>
            <person name="Walenz B."/>
            <person name="Hass B."/>
            <person name="Bruggner R."/>
            <person name="Strausberg R."/>
        </authorList>
    </citation>
    <scope>NUCLEOTIDE SEQUENCE</scope>
    <source>
        <strain evidence="14">USDA</strain>
    </source>
</reference>
<evidence type="ECO:0000256" key="2">
    <source>
        <dbReference type="ARBA" id="ARBA00006285"/>
    </source>
</evidence>
<dbReference type="InterPro" id="IPR006202">
    <property type="entry name" value="Neur_chan_lig-bd"/>
</dbReference>
<dbReference type="EC" id="3.2.1.52" evidence="3"/>
<dbReference type="VEuPathDB" id="VectorBase:PHUM387890"/>
<dbReference type="EMBL" id="AAZO01004542">
    <property type="status" value="NOT_ANNOTATED_CDS"/>
    <property type="molecule type" value="Genomic_DNA"/>
</dbReference>
<keyword evidence="16" id="KW-1185">Reference proteome</keyword>
<dbReference type="InterPro" id="IPR029019">
    <property type="entry name" value="HEX_eukaryotic_N"/>
</dbReference>
<keyword evidence="10" id="KW-1133">Transmembrane helix</keyword>
<dbReference type="GO" id="GO:0006689">
    <property type="term" value="P:ganglioside catabolic process"/>
    <property type="evidence" value="ECO:0007669"/>
    <property type="project" value="TreeGrafter"/>
</dbReference>
<dbReference type="STRING" id="121224.E0VQW8"/>
<dbReference type="Gene3D" id="2.70.170.10">
    <property type="entry name" value="Neurotransmitter-gated ion-channel ligand-binding domain"/>
    <property type="match status" value="1"/>
</dbReference>
<feature type="domain" description="Glycoside hydrolase family 20 catalytic" evidence="11">
    <location>
        <begin position="432"/>
        <end position="745"/>
    </location>
</feature>
<evidence type="ECO:0000256" key="3">
    <source>
        <dbReference type="ARBA" id="ARBA00012663"/>
    </source>
</evidence>
<dbReference type="OrthoDB" id="428480at2759"/>
<dbReference type="OMA" id="PYQSRVF"/>
<dbReference type="RefSeq" id="XP_002428512.1">
    <property type="nucleotide sequence ID" value="XM_002428467.1"/>
</dbReference>
<keyword evidence="9" id="KW-0175">Coiled coil</keyword>
<dbReference type="GO" id="GO:0030203">
    <property type="term" value="P:glycosaminoglycan metabolic process"/>
    <property type="evidence" value="ECO:0007669"/>
    <property type="project" value="TreeGrafter"/>
</dbReference>
<keyword evidence="4" id="KW-0732">Signal</keyword>
<evidence type="ECO:0000256" key="5">
    <source>
        <dbReference type="ARBA" id="ARBA00022801"/>
    </source>
</evidence>
<dbReference type="GO" id="GO:0016020">
    <property type="term" value="C:membrane"/>
    <property type="evidence" value="ECO:0007669"/>
    <property type="project" value="InterPro"/>
</dbReference>
<feature type="transmembrane region" description="Helical" evidence="10">
    <location>
        <begin position="227"/>
        <end position="250"/>
    </location>
</feature>
<evidence type="ECO:0000256" key="7">
    <source>
        <dbReference type="ARBA" id="ARBA00023295"/>
    </source>
</evidence>
<dbReference type="GO" id="GO:0005230">
    <property type="term" value="F:extracellular ligand-gated monoatomic ion channel activity"/>
    <property type="evidence" value="ECO:0007669"/>
    <property type="project" value="InterPro"/>
</dbReference>
<dbReference type="EMBL" id="AAZO01004543">
    <property type="status" value="NOT_ANNOTATED_CDS"/>
    <property type="molecule type" value="Genomic_DNA"/>
</dbReference>
<feature type="transmembrane region" description="Helical" evidence="10">
    <location>
        <begin position="201"/>
        <end position="221"/>
    </location>
</feature>
<keyword evidence="5 14" id="KW-0378">Hydrolase</keyword>
<accession>E0VQW8</accession>
<evidence type="ECO:0000256" key="1">
    <source>
        <dbReference type="ARBA" id="ARBA00001231"/>
    </source>
</evidence>
<dbReference type="GO" id="GO:0005975">
    <property type="term" value="P:carbohydrate metabolic process"/>
    <property type="evidence" value="ECO:0007669"/>
    <property type="project" value="InterPro"/>
</dbReference>
<keyword evidence="10" id="KW-0812">Transmembrane</keyword>
<dbReference type="Pfam" id="PF02931">
    <property type="entry name" value="Neur_chan_LBD"/>
    <property type="match status" value="1"/>
</dbReference>
<evidence type="ECO:0000256" key="9">
    <source>
        <dbReference type="SAM" id="Coils"/>
    </source>
</evidence>
<dbReference type="Pfam" id="PF00728">
    <property type="entry name" value="Glyco_hydro_20"/>
    <property type="match status" value="1"/>
</dbReference>
<organism>
    <name type="scientific">Pediculus humanus subsp. corporis</name>
    <name type="common">Body louse</name>
    <dbReference type="NCBI Taxonomy" id="121224"/>
    <lineage>
        <taxon>Eukaryota</taxon>
        <taxon>Metazoa</taxon>
        <taxon>Ecdysozoa</taxon>
        <taxon>Arthropoda</taxon>
        <taxon>Hexapoda</taxon>
        <taxon>Insecta</taxon>
        <taxon>Pterygota</taxon>
        <taxon>Neoptera</taxon>
        <taxon>Paraneoptera</taxon>
        <taxon>Psocodea</taxon>
        <taxon>Troctomorpha</taxon>
        <taxon>Phthiraptera</taxon>
        <taxon>Anoplura</taxon>
        <taxon>Pediculidae</taxon>
        <taxon>Pediculus</taxon>
    </lineage>
</organism>
<dbReference type="InterPro" id="IPR015883">
    <property type="entry name" value="Glyco_hydro_20_cat"/>
</dbReference>
<evidence type="ECO:0000256" key="10">
    <source>
        <dbReference type="SAM" id="Phobius"/>
    </source>
</evidence>
<dbReference type="EnsemblMetazoa" id="PHUM387890-RA">
    <property type="protein sequence ID" value="PHUM387890-PA"/>
    <property type="gene ID" value="PHUM387890"/>
</dbReference>
<dbReference type="CTD" id="8237305"/>
<name>E0VQW8_PEDHC</name>
<dbReference type="SUPFAM" id="SSF51445">
    <property type="entry name" value="(Trans)glycosidases"/>
    <property type="match status" value="1"/>
</dbReference>
<dbReference type="GeneID" id="8237305"/>
<feature type="domain" description="Neurotransmitter-gated ion-channel ligand-binding" evidence="12">
    <location>
        <begin position="2"/>
        <end position="196"/>
    </location>
</feature>
<evidence type="ECO:0000313" key="14">
    <source>
        <dbReference type="EMBL" id="EEB15774.1"/>
    </source>
</evidence>
<dbReference type="eggNOG" id="KOG2499">
    <property type="taxonomic scope" value="Eukaryota"/>
</dbReference>
<protein>
    <recommendedName>
        <fullName evidence="3">beta-N-acetylhexosaminidase</fullName>
        <ecNumber evidence="3">3.2.1.52</ecNumber>
    </recommendedName>
</protein>
<feature type="coiled-coil region" evidence="9">
    <location>
        <begin position="305"/>
        <end position="332"/>
    </location>
</feature>
<dbReference type="CDD" id="cd06562">
    <property type="entry name" value="GH20_HexA_HexB-like"/>
    <property type="match status" value="1"/>
</dbReference>
<dbReference type="PANTHER" id="PTHR22600:SF21">
    <property type="entry name" value="BETA-HEXOSAMINIDASE A"/>
    <property type="match status" value="1"/>
</dbReference>
<keyword evidence="10" id="KW-0472">Membrane</keyword>